<evidence type="ECO:0000313" key="3">
    <source>
        <dbReference type="EMBL" id="WCL54564.1"/>
    </source>
</evidence>
<evidence type="ECO:0000313" key="4">
    <source>
        <dbReference type="Proteomes" id="UP001217500"/>
    </source>
</evidence>
<dbReference type="EMBL" id="CP116805">
    <property type="protein sequence ID" value="WCL54564.1"/>
    <property type="molecule type" value="Genomic_DNA"/>
</dbReference>
<organism evidence="3 4">
    <name type="scientific">Gimibacter soli</name>
    <dbReference type="NCBI Taxonomy" id="3024400"/>
    <lineage>
        <taxon>Bacteria</taxon>
        <taxon>Pseudomonadati</taxon>
        <taxon>Pseudomonadota</taxon>
        <taxon>Alphaproteobacteria</taxon>
        <taxon>Kordiimonadales</taxon>
        <taxon>Temperatibacteraceae</taxon>
        <taxon>Gimibacter</taxon>
    </lineage>
</organism>
<dbReference type="KEGG" id="gso:PH603_02180"/>
<dbReference type="SMART" id="SM00867">
    <property type="entry name" value="YceI"/>
    <property type="match status" value="1"/>
</dbReference>
<dbReference type="InterPro" id="IPR007372">
    <property type="entry name" value="Lipid/polyisoprenoid-bd_YceI"/>
</dbReference>
<dbReference type="Pfam" id="PF04264">
    <property type="entry name" value="YceI"/>
    <property type="match status" value="1"/>
</dbReference>
<dbReference type="RefSeq" id="WP_289504283.1">
    <property type="nucleotide sequence ID" value="NZ_CP116805.1"/>
</dbReference>
<dbReference type="PANTHER" id="PTHR34406">
    <property type="entry name" value="PROTEIN YCEI"/>
    <property type="match status" value="1"/>
</dbReference>
<dbReference type="Proteomes" id="UP001217500">
    <property type="component" value="Chromosome"/>
</dbReference>
<protein>
    <submittedName>
        <fullName evidence="3">YceI family protein</fullName>
    </submittedName>
</protein>
<feature type="chain" id="PRO_5042174286" evidence="1">
    <location>
        <begin position="21"/>
        <end position="208"/>
    </location>
</feature>
<keyword evidence="4" id="KW-1185">Reference proteome</keyword>
<sequence length="208" mass="22091">MTLRHTATAALIAAALGLGACRGIVDTVYPVNVAPSSIHAGSYSIDPSHAGVIFNIRHMELARFYGRIPVKDGSLAIDPDSPETAKLQVTMDAAGLDTANPVLDEKLRDLVSADEYPEITFESISVVRTGEATANVTGNLTIAKATKPVTLVVTFAGRRTDPLSGDDRMGFDATGTIRLSEFGLSAVWTPFVADELDLTIGAEFTRQK</sequence>
<name>A0AAE9XWG0_9PROT</name>
<dbReference type="AlphaFoldDB" id="A0AAE9XWG0"/>
<evidence type="ECO:0000256" key="1">
    <source>
        <dbReference type="SAM" id="SignalP"/>
    </source>
</evidence>
<proteinExistence type="predicted"/>
<dbReference type="PROSITE" id="PS51257">
    <property type="entry name" value="PROKAR_LIPOPROTEIN"/>
    <property type="match status" value="1"/>
</dbReference>
<dbReference type="InterPro" id="IPR036761">
    <property type="entry name" value="TTHA0802/YceI-like_sf"/>
</dbReference>
<keyword evidence="1" id="KW-0732">Signal</keyword>
<reference evidence="3" key="1">
    <citation type="submission" date="2023-01" db="EMBL/GenBank/DDBJ databases">
        <title>The genome sequence of Kordiimonadaceae bacterium 6D33.</title>
        <authorList>
            <person name="Liu Y."/>
        </authorList>
    </citation>
    <scope>NUCLEOTIDE SEQUENCE</scope>
    <source>
        <strain evidence="3">6D33</strain>
    </source>
</reference>
<accession>A0AAE9XWG0</accession>
<gene>
    <name evidence="3" type="ORF">PH603_02180</name>
</gene>
<feature type="domain" description="Lipid/polyisoprenoid-binding YceI-like" evidence="2">
    <location>
        <begin position="42"/>
        <end position="205"/>
    </location>
</feature>
<feature type="signal peptide" evidence="1">
    <location>
        <begin position="1"/>
        <end position="20"/>
    </location>
</feature>
<dbReference type="SUPFAM" id="SSF101874">
    <property type="entry name" value="YceI-like"/>
    <property type="match status" value="1"/>
</dbReference>
<dbReference type="Gene3D" id="2.40.128.110">
    <property type="entry name" value="Lipid/polyisoprenoid-binding, YceI-like"/>
    <property type="match status" value="1"/>
</dbReference>
<evidence type="ECO:0000259" key="2">
    <source>
        <dbReference type="SMART" id="SM00867"/>
    </source>
</evidence>
<dbReference type="PANTHER" id="PTHR34406:SF1">
    <property type="entry name" value="PROTEIN YCEI"/>
    <property type="match status" value="1"/>
</dbReference>